<evidence type="ECO:0000313" key="2">
    <source>
        <dbReference type="Proteomes" id="UP000515158"/>
    </source>
</evidence>
<dbReference type="PANTHER" id="PTHR12771">
    <property type="entry name" value="ENGULFMENT AND CELL MOTILITY"/>
    <property type="match status" value="1"/>
</dbReference>
<name>A0A6P9A860_THRPL</name>
<dbReference type="GeneID" id="117652994"/>
<dbReference type="Proteomes" id="UP000515158">
    <property type="component" value="Unplaced"/>
</dbReference>
<gene>
    <name evidence="3" type="primary">LOC117652994</name>
</gene>
<dbReference type="PROSITE" id="PS51335">
    <property type="entry name" value="ELMO"/>
    <property type="match status" value="1"/>
</dbReference>
<evidence type="ECO:0000259" key="1">
    <source>
        <dbReference type="PROSITE" id="PS51335"/>
    </source>
</evidence>
<dbReference type="InterPro" id="IPR006816">
    <property type="entry name" value="ELMO_dom"/>
</dbReference>
<accession>A0A6P9A860</accession>
<dbReference type="PANTHER" id="PTHR12771:SF2">
    <property type="entry name" value="ELMO DOMAIN-CONTAINING PROTEIN 3"/>
    <property type="match status" value="1"/>
</dbReference>
<sequence length="360" mass="40571">MSKYEEQKHNLSLKLKDICRPYPPLELKPPKTSQPITAFESHREKTNVEEAKKASLAVVEEWDDVATITPKLNEPADYSAKTCTSLVTFQEAYEHFKKSDLTQHMKNIQPLMEKHGLSAVFSMFFGPPKLRPNLEAERDTVFAIAQCQLEWDTPMHVQILQTIYKKLTGSKFDCPSNGNHWQDVGFQGTDPGTDVRGVGMLGILQFLHLVVSPSLEPLARDIYRIARSERQNFPLAVMSINLTKIALDSMRRGQLNRECNNRGNVIDVLNEFYAAVFCHIFLIWSHQQKTIVDAGYILKDAERFCGHNVGKALRNLHLHLASYANGSNGKSAFEPASKKAKRCTDEAGSELARGFHNVAS</sequence>
<dbReference type="KEGG" id="tpal:117652994"/>
<dbReference type="AlphaFoldDB" id="A0A6P9A860"/>
<dbReference type="InterPro" id="IPR050868">
    <property type="entry name" value="ELMO_domain-containing"/>
</dbReference>
<dbReference type="OrthoDB" id="67155at2759"/>
<proteinExistence type="predicted"/>
<keyword evidence="2" id="KW-1185">Reference proteome</keyword>
<dbReference type="Pfam" id="PF04727">
    <property type="entry name" value="ELMO_CED12"/>
    <property type="match status" value="1"/>
</dbReference>
<protein>
    <submittedName>
        <fullName evidence="3">ELMO domain-containing protein 3-like isoform X1</fullName>
    </submittedName>
</protein>
<feature type="domain" description="ELMO" evidence="1">
    <location>
        <begin position="155"/>
        <end position="309"/>
    </location>
</feature>
<reference evidence="3" key="1">
    <citation type="submission" date="2025-08" db="UniProtKB">
        <authorList>
            <consortium name="RefSeq"/>
        </authorList>
    </citation>
    <scope>IDENTIFICATION</scope>
    <source>
        <tissue evidence="3">Total insect</tissue>
    </source>
</reference>
<dbReference type="RefSeq" id="XP_034254203.1">
    <property type="nucleotide sequence ID" value="XM_034398312.1"/>
</dbReference>
<dbReference type="InParanoid" id="A0A6P9A860"/>
<organism evidence="3">
    <name type="scientific">Thrips palmi</name>
    <name type="common">Melon thrips</name>
    <dbReference type="NCBI Taxonomy" id="161013"/>
    <lineage>
        <taxon>Eukaryota</taxon>
        <taxon>Metazoa</taxon>
        <taxon>Ecdysozoa</taxon>
        <taxon>Arthropoda</taxon>
        <taxon>Hexapoda</taxon>
        <taxon>Insecta</taxon>
        <taxon>Pterygota</taxon>
        <taxon>Neoptera</taxon>
        <taxon>Paraneoptera</taxon>
        <taxon>Thysanoptera</taxon>
        <taxon>Terebrantia</taxon>
        <taxon>Thripoidea</taxon>
        <taxon>Thripidae</taxon>
        <taxon>Thrips</taxon>
    </lineage>
</organism>
<evidence type="ECO:0000313" key="3">
    <source>
        <dbReference type="RefSeq" id="XP_034254203.1"/>
    </source>
</evidence>